<reference evidence="1 2" key="2">
    <citation type="submission" date="2018-02" db="EMBL/GenBank/DDBJ databases">
        <title>Whole genome sequencing analysis of Streptococcus pluranimalium isolated from cattle infected mastitis in China.</title>
        <authorList>
            <person name="Zhang J.-R."/>
            <person name="Hu G.-Z."/>
        </authorList>
    </citation>
    <scope>NUCLEOTIDE SEQUENCE [LARGE SCALE GENOMIC DNA]</scope>
    <source>
        <strain evidence="1 2">TH11417</strain>
    </source>
</reference>
<dbReference type="GO" id="GO:0016791">
    <property type="term" value="F:phosphatase activity"/>
    <property type="evidence" value="ECO:0007669"/>
    <property type="project" value="TreeGrafter"/>
</dbReference>
<dbReference type="InterPro" id="IPR000150">
    <property type="entry name" value="Cof"/>
</dbReference>
<dbReference type="AlphaFoldDB" id="A0A2L0D2T4"/>
<dbReference type="Gene3D" id="3.30.1240.10">
    <property type="match status" value="1"/>
</dbReference>
<keyword evidence="2" id="KW-1185">Reference proteome</keyword>
<dbReference type="EMBL" id="CP025536">
    <property type="protein sequence ID" value="AUW96004.1"/>
    <property type="molecule type" value="Genomic_DNA"/>
</dbReference>
<dbReference type="OrthoDB" id="9781413at2"/>
<dbReference type="SFLD" id="SFLDG01140">
    <property type="entry name" value="C2.B:_Phosphomannomutase_and_P"/>
    <property type="match status" value="1"/>
</dbReference>
<name>A0A2L0D2T4_9STRE</name>
<dbReference type="KEGG" id="splr:C0J00_02110"/>
<protein>
    <submittedName>
        <fullName evidence="1">HAD family hydrolase</fullName>
    </submittedName>
</protein>
<keyword evidence="1" id="KW-0378">Hydrolase</keyword>
<gene>
    <name evidence="1" type="ORF">C0J00_02110</name>
</gene>
<dbReference type="InterPro" id="IPR006379">
    <property type="entry name" value="HAD-SF_hydro_IIB"/>
</dbReference>
<evidence type="ECO:0000313" key="1">
    <source>
        <dbReference type="EMBL" id="AUW96004.1"/>
    </source>
</evidence>
<dbReference type="NCBIfam" id="TIGR01484">
    <property type="entry name" value="HAD-SF-IIB"/>
    <property type="match status" value="1"/>
</dbReference>
<dbReference type="InterPro" id="IPR023214">
    <property type="entry name" value="HAD_sf"/>
</dbReference>
<dbReference type="SUPFAM" id="SSF56784">
    <property type="entry name" value="HAD-like"/>
    <property type="match status" value="1"/>
</dbReference>
<sequence>MTTKIIAIDLDGTLLHSDNTISDYTVNTIKKVREQGHHVVIATGRPYRMAVEHYKRLELDTPMITFNGSLTHLPGKKWEYEQSVTLDKTYLFDILKFSDFFEMDFIASEYRKNFYVTLDYPERITPALFGVDRITERMRLEPTKITRNPNALLMQSRAADKISLANRMREHFKNEIEIDSWGGPLNILEVSPKGINKAFALSYLLTIYHKTPDDLIAFGDEHNDTEMLHLAKSGYAMKNASQVLLPFADEKLNYTNEEDGVARQLEKLFL</sequence>
<accession>A0A2L0D2T4</accession>
<dbReference type="GO" id="GO:0005829">
    <property type="term" value="C:cytosol"/>
    <property type="evidence" value="ECO:0007669"/>
    <property type="project" value="TreeGrafter"/>
</dbReference>
<dbReference type="RefSeq" id="WP_104967345.1">
    <property type="nucleotide sequence ID" value="NZ_CP025536.1"/>
</dbReference>
<dbReference type="Pfam" id="PF08282">
    <property type="entry name" value="Hydrolase_3"/>
    <property type="match status" value="1"/>
</dbReference>
<organism evidence="1 2">
    <name type="scientific">Streptococcus pluranimalium</name>
    <dbReference type="NCBI Taxonomy" id="82348"/>
    <lineage>
        <taxon>Bacteria</taxon>
        <taxon>Bacillati</taxon>
        <taxon>Bacillota</taxon>
        <taxon>Bacilli</taxon>
        <taxon>Lactobacillales</taxon>
        <taxon>Streptococcaceae</taxon>
        <taxon>Streptococcus</taxon>
    </lineage>
</organism>
<dbReference type="CDD" id="cd07516">
    <property type="entry name" value="HAD_Pase"/>
    <property type="match status" value="1"/>
</dbReference>
<dbReference type="PANTHER" id="PTHR10000">
    <property type="entry name" value="PHOSPHOSERINE PHOSPHATASE"/>
    <property type="match status" value="1"/>
</dbReference>
<dbReference type="InterPro" id="IPR036412">
    <property type="entry name" value="HAD-like_sf"/>
</dbReference>
<evidence type="ECO:0000313" key="2">
    <source>
        <dbReference type="Proteomes" id="UP000238956"/>
    </source>
</evidence>
<dbReference type="GeneID" id="98392706"/>
<dbReference type="Proteomes" id="UP000238956">
    <property type="component" value="Chromosome"/>
</dbReference>
<dbReference type="NCBIfam" id="TIGR00099">
    <property type="entry name" value="Cof-subfamily"/>
    <property type="match status" value="1"/>
</dbReference>
<proteinExistence type="predicted"/>
<dbReference type="Gene3D" id="3.40.50.1000">
    <property type="entry name" value="HAD superfamily/HAD-like"/>
    <property type="match status" value="1"/>
</dbReference>
<dbReference type="SFLD" id="SFLDS00003">
    <property type="entry name" value="Haloacid_Dehalogenase"/>
    <property type="match status" value="1"/>
</dbReference>
<dbReference type="GO" id="GO:0000287">
    <property type="term" value="F:magnesium ion binding"/>
    <property type="evidence" value="ECO:0007669"/>
    <property type="project" value="TreeGrafter"/>
</dbReference>
<reference evidence="1 2" key="1">
    <citation type="submission" date="2017-12" db="EMBL/GenBank/DDBJ databases">
        <authorList>
            <person name="Hurst M.R.H."/>
        </authorList>
    </citation>
    <scope>NUCLEOTIDE SEQUENCE [LARGE SCALE GENOMIC DNA]</scope>
    <source>
        <strain evidence="1 2">TH11417</strain>
    </source>
</reference>
<dbReference type="PANTHER" id="PTHR10000:SF23">
    <property type="entry name" value="5-AMINO-6-(5-PHOSPHO-D-RIBITYLAMINO)URACIL PHOSPHATASE YITU"/>
    <property type="match status" value="1"/>
</dbReference>